<comment type="caution">
    <text evidence="2">The sequence shown here is derived from an EMBL/GenBank/DDBJ whole genome shotgun (WGS) entry which is preliminary data.</text>
</comment>
<dbReference type="Proteomes" id="UP000821866">
    <property type="component" value="Chromosome 3"/>
</dbReference>
<dbReference type="EMBL" id="JABSTU010000005">
    <property type="protein sequence ID" value="KAH8031920.1"/>
    <property type="molecule type" value="Genomic_DNA"/>
</dbReference>
<organism evidence="2 3">
    <name type="scientific">Rhipicephalus microplus</name>
    <name type="common">Cattle tick</name>
    <name type="synonym">Boophilus microplus</name>
    <dbReference type="NCBI Taxonomy" id="6941"/>
    <lineage>
        <taxon>Eukaryota</taxon>
        <taxon>Metazoa</taxon>
        <taxon>Ecdysozoa</taxon>
        <taxon>Arthropoda</taxon>
        <taxon>Chelicerata</taxon>
        <taxon>Arachnida</taxon>
        <taxon>Acari</taxon>
        <taxon>Parasitiformes</taxon>
        <taxon>Ixodida</taxon>
        <taxon>Ixodoidea</taxon>
        <taxon>Ixodidae</taxon>
        <taxon>Rhipicephalinae</taxon>
        <taxon>Rhipicephalus</taxon>
        <taxon>Boophilus</taxon>
    </lineage>
</organism>
<feature type="region of interest" description="Disordered" evidence="1">
    <location>
        <begin position="131"/>
        <end position="165"/>
    </location>
</feature>
<dbReference type="AlphaFoldDB" id="A0A9J6ECY3"/>
<reference evidence="2" key="2">
    <citation type="submission" date="2021-09" db="EMBL/GenBank/DDBJ databases">
        <authorList>
            <person name="Jia N."/>
            <person name="Wang J."/>
            <person name="Shi W."/>
            <person name="Du L."/>
            <person name="Sun Y."/>
            <person name="Zhan W."/>
            <person name="Jiang J."/>
            <person name="Wang Q."/>
            <person name="Zhang B."/>
            <person name="Ji P."/>
            <person name="Sakyi L.B."/>
            <person name="Cui X."/>
            <person name="Yuan T."/>
            <person name="Jiang B."/>
            <person name="Yang W."/>
            <person name="Lam T.T.-Y."/>
            <person name="Chang Q."/>
            <person name="Ding S."/>
            <person name="Wang X."/>
            <person name="Zhu J."/>
            <person name="Ruan X."/>
            <person name="Zhao L."/>
            <person name="Wei J."/>
            <person name="Que T."/>
            <person name="Du C."/>
            <person name="Cheng J."/>
            <person name="Dai P."/>
            <person name="Han X."/>
            <person name="Huang E."/>
            <person name="Gao Y."/>
            <person name="Liu J."/>
            <person name="Shao H."/>
            <person name="Ye R."/>
            <person name="Li L."/>
            <person name="Wei W."/>
            <person name="Wang X."/>
            <person name="Wang C."/>
            <person name="Huo Q."/>
            <person name="Li W."/>
            <person name="Guo W."/>
            <person name="Chen H."/>
            <person name="Chen S."/>
            <person name="Zhou L."/>
            <person name="Zhou L."/>
            <person name="Ni X."/>
            <person name="Tian J."/>
            <person name="Zhou Y."/>
            <person name="Sheng Y."/>
            <person name="Liu T."/>
            <person name="Pan Y."/>
            <person name="Xia L."/>
            <person name="Li J."/>
            <person name="Zhao F."/>
            <person name="Cao W."/>
        </authorList>
    </citation>
    <scope>NUCLEOTIDE SEQUENCE</scope>
    <source>
        <strain evidence="2">Rmic-2018</strain>
        <tissue evidence="2">Larvae</tissue>
    </source>
</reference>
<feature type="region of interest" description="Disordered" evidence="1">
    <location>
        <begin position="35"/>
        <end position="77"/>
    </location>
</feature>
<evidence type="ECO:0000256" key="1">
    <source>
        <dbReference type="SAM" id="MobiDB-lite"/>
    </source>
</evidence>
<feature type="compositionally biased region" description="Low complexity" evidence="1">
    <location>
        <begin position="39"/>
        <end position="48"/>
    </location>
</feature>
<feature type="region of interest" description="Disordered" evidence="1">
    <location>
        <begin position="251"/>
        <end position="275"/>
    </location>
</feature>
<feature type="compositionally biased region" description="Pro residues" evidence="1">
    <location>
        <begin position="297"/>
        <end position="307"/>
    </location>
</feature>
<feature type="compositionally biased region" description="Basic and acidic residues" evidence="1">
    <location>
        <begin position="390"/>
        <end position="400"/>
    </location>
</feature>
<evidence type="ECO:0000313" key="2">
    <source>
        <dbReference type="EMBL" id="KAH8031920.1"/>
    </source>
</evidence>
<gene>
    <name evidence="2" type="ORF">HPB51_022118</name>
</gene>
<name>A0A9J6ECY3_RHIMP</name>
<protein>
    <submittedName>
        <fullName evidence="2">Uncharacterized protein</fullName>
    </submittedName>
</protein>
<evidence type="ECO:0000313" key="3">
    <source>
        <dbReference type="Proteomes" id="UP000821866"/>
    </source>
</evidence>
<proteinExistence type="predicted"/>
<feature type="region of interest" description="Disordered" evidence="1">
    <location>
        <begin position="291"/>
        <end position="318"/>
    </location>
</feature>
<keyword evidence="3" id="KW-1185">Reference proteome</keyword>
<sequence length="409" mass="44011">MTSLNPSRREEICRLAGQISCQSLQLRDIVDNIYQRGQSPAKRPSSAPSSPPGFMVRKSVSGGKSGGGRRASASPKMCEGFNMNAKLTTDGSARKGSTGQFLTVQVPLSIASQFMATQNLYDGELSVRQSMSSFDSGEDPKTSQVSWRPKLLPSLEPPHPRPYDDDSSMEVWESNMQRLTQLLKMLLQEMRSVSGNTNINEPMGMVGAGAVMSGVPLAGAPVGPVREPADLSVYFNRLASQMEALTQALKPNSIPPRAGSPMANRPGSPAGQQMDNGEVVSLVNRANVSFQRGRSSPIPPTPRPPPSAATSGGKGARGLVESPTLAALVASVNQFTNHMTKVQELFRLAIGAIPVPKKKERLTIAEEEALRNCVSRLSDNMAKVASDLKTTLDQHTPAREDLEEDTEDW</sequence>
<reference evidence="2" key="1">
    <citation type="journal article" date="2020" name="Cell">
        <title>Large-Scale Comparative Analyses of Tick Genomes Elucidate Their Genetic Diversity and Vector Capacities.</title>
        <authorList>
            <consortium name="Tick Genome and Microbiome Consortium (TIGMIC)"/>
            <person name="Jia N."/>
            <person name="Wang J."/>
            <person name="Shi W."/>
            <person name="Du L."/>
            <person name="Sun Y."/>
            <person name="Zhan W."/>
            <person name="Jiang J.F."/>
            <person name="Wang Q."/>
            <person name="Zhang B."/>
            <person name="Ji P."/>
            <person name="Bell-Sakyi L."/>
            <person name="Cui X.M."/>
            <person name="Yuan T.T."/>
            <person name="Jiang B.G."/>
            <person name="Yang W.F."/>
            <person name="Lam T.T."/>
            <person name="Chang Q.C."/>
            <person name="Ding S.J."/>
            <person name="Wang X.J."/>
            <person name="Zhu J.G."/>
            <person name="Ruan X.D."/>
            <person name="Zhao L."/>
            <person name="Wei J.T."/>
            <person name="Ye R.Z."/>
            <person name="Que T.C."/>
            <person name="Du C.H."/>
            <person name="Zhou Y.H."/>
            <person name="Cheng J.X."/>
            <person name="Dai P.F."/>
            <person name="Guo W.B."/>
            <person name="Han X.H."/>
            <person name="Huang E.J."/>
            <person name="Li L.F."/>
            <person name="Wei W."/>
            <person name="Gao Y.C."/>
            <person name="Liu J.Z."/>
            <person name="Shao H.Z."/>
            <person name="Wang X."/>
            <person name="Wang C.C."/>
            <person name="Yang T.C."/>
            <person name="Huo Q.B."/>
            <person name="Li W."/>
            <person name="Chen H.Y."/>
            <person name="Chen S.E."/>
            <person name="Zhou L.G."/>
            <person name="Ni X.B."/>
            <person name="Tian J.H."/>
            <person name="Sheng Y."/>
            <person name="Liu T."/>
            <person name="Pan Y.S."/>
            <person name="Xia L.Y."/>
            <person name="Li J."/>
            <person name="Zhao F."/>
            <person name="Cao W.C."/>
        </authorList>
    </citation>
    <scope>NUCLEOTIDE SEQUENCE</scope>
    <source>
        <strain evidence="2">Rmic-2018</strain>
    </source>
</reference>
<accession>A0A9J6ECY3</accession>
<feature type="region of interest" description="Disordered" evidence="1">
    <location>
        <begin position="389"/>
        <end position="409"/>
    </location>
</feature>